<proteinExistence type="predicted"/>
<comment type="caution">
    <text evidence="4">Lacks conserved residue(s) required for the propagation of feature annotation.</text>
</comment>
<evidence type="ECO:0000313" key="8">
    <source>
        <dbReference type="Proteomes" id="UP000886998"/>
    </source>
</evidence>
<dbReference type="InterPro" id="IPR050751">
    <property type="entry name" value="ECM_structural_protein"/>
</dbReference>
<dbReference type="GO" id="GO:0005509">
    <property type="term" value="F:calcium ion binding"/>
    <property type="evidence" value="ECO:0007669"/>
    <property type="project" value="InterPro"/>
</dbReference>
<feature type="domain" description="EGF-like" evidence="6">
    <location>
        <begin position="329"/>
        <end position="366"/>
    </location>
</feature>
<dbReference type="InterPro" id="IPR000152">
    <property type="entry name" value="EGF-type_Asp/Asn_hydroxyl_site"/>
</dbReference>
<evidence type="ECO:0000256" key="2">
    <source>
        <dbReference type="ARBA" id="ARBA00022737"/>
    </source>
</evidence>
<sequence>MFTEKFRRLFFTIFTTFYVCLPENGAYGVSESSFLASDLNVLDYKFLKDYEKESVEGEIFGSNWTEAASDELQPADCPCKYGRCVWKGTRKECVCDPEFGRVSNSECRYCDCGRGFNCTFSGLYDRYNMKADCICTEGYYNAGYSCRALCNSTHPCQNGGTCQDGRCKCMDGTMGDFCENIFWCSYECRPRLIVDCVYDQENKNYACLCKNSSLLFDYEEQVCKPCPCEEGTCKYDRYAFRKMYCECNEGYKEFKGRCKKCDCGPNGSCEIDQKTGERICKCKDGFLAREGRCIACTCGMDKVNCDLVNNTKHCECPVGYEDVSGSCEDINECLTNNTCHPTAKCINTIGSFECECEEGYRKPEREDACEDINECDEDSDICKNYWNSVKCVNLPGTYKCECLKGFEPVDMNVNPQQTKCQKCKYFFLP</sequence>
<dbReference type="PROSITE" id="PS01187">
    <property type="entry name" value="EGF_CA"/>
    <property type="match status" value="1"/>
</dbReference>
<dbReference type="Pfam" id="PF07645">
    <property type="entry name" value="EGF_CA"/>
    <property type="match status" value="2"/>
</dbReference>
<evidence type="ECO:0000313" key="7">
    <source>
        <dbReference type="EMBL" id="GFY44130.1"/>
    </source>
</evidence>
<feature type="chain" id="PRO_5036481712" description="EGF-like domain-containing protein" evidence="5">
    <location>
        <begin position="23"/>
        <end position="429"/>
    </location>
</feature>
<reference evidence="7" key="1">
    <citation type="submission" date="2020-08" db="EMBL/GenBank/DDBJ databases">
        <title>Multicomponent nature underlies the extraordinary mechanical properties of spider dragline silk.</title>
        <authorList>
            <person name="Kono N."/>
            <person name="Nakamura H."/>
            <person name="Mori M."/>
            <person name="Yoshida Y."/>
            <person name="Ohtoshi R."/>
            <person name="Malay A.D."/>
            <person name="Moran D.A.P."/>
            <person name="Tomita M."/>
            <person name="Numata K."/>
            <person name="Arakawa K."/>
        </authorList>
    </citation>
    <scope>NUCLEOTIDE SEQUENCE</scope>
</reference>
<keyword evidence="3" id="KW-1015">Disulfide bond</keyword>
<evidence type="ECO:0000256" key="1">
    <source>
        <dbReference type="ARBA" id="ARBA00022536"/>
    </source>
</evidence>
<organism evidence="7 8">
    <name type="scientific">Trichonephila inaurata madagascariensis</name>
    <dbReference type="NCBI Taxonomy" id="2747483"/>
    <lineage>
        <taxon>Eukaryota</taxon>
        <taxon>Metazoa</taxon>
        <taxon>Ecdysozoa</taxon>
        <taxon>Arthropoda</taxon>
        <taxon>Chelicerata</taxon>
        <taxon>Arachnida</taxon>
        <taxon>Araneae</taxon>
        <taxon>Araneomorphae</taxon>
        <taxon>Entelegynae</taxon>
        <taxon>Araneoidea</taxon>
        <taxon>Nephilidae</taxon>
        <taxon>Trichonephila</taxon>
        <taxon>Trichonephila inaurata</taxon>
    </lineage>
</organism>
<dbReference type="InterPro" id="IPR049883">
    <property type="entry name" value="NOTCH1_EGF-like"/>
</dbReference>
<dbReference type="InterPro" id="IPR018097">
    <property type="entry name" value="EGF_Ca-bd_CS"/>
</dbReference>
<name>A0A8X7BU99_9ARAC</name>
<dbReference type="PANTHER" id="PTHR24034:SF200">
    <property type="entry name" value="EGF-LIKE AND EMI DOMAIN-CONTAINING PROTEIN 1"/>
    <property type="match status" value="1"/>
</dbReference>
<evidence type="ECO:0000256" key="4">
    <source>
        <dbReference type="PROSITE-ProRule" id="PRU00076"/>
    </source>
</evidence>
<evidence type="ECO:0000259" key="6">
    <source>
        <dbReference type="PROSITE" id="PS50026"/>
    </source>
</evidence>
<dbReference type="SUPFAM" id="SSF57184">
    <property type="entry name" value="Growth factor receptor domain"/>
    <property type="match status" value="1"/>
</dbReference>
<feature type="domain" description="EGF-like" evidence="6">
    <location>
        <begin position="371"/>
        <end position="412"/>
    </location>
</feature>
<dbReference type="InterPro" id="IPR009030">
    <property type="entry name" value="Growth_fac_rcpt_cys_sf"/>
</dbReference>
<dbReference type="PROSITE" id="PS00010">
    <property type="entry name" value="ASX_HYDROXYL"/>
    <property type="match status" value="2"/>
</dbReference>
<accession>A0A8X7BU99</accession>
<dbReference type="Gene3D" id="2.10.25.10">
    <property type="entry name" value="Laminin"/>
    <property type="match status" value="3"/>
</dbReference>
<keyword evidence="5" id="KW-0732">Signal</keyword>
<dbReference type="CDD" id="cd00054">
    <property type="entry name" value="EGF_CA"/>
    <property type="match status" value="2"/>
</dbReference>
<protein>
    <recommendedName>
        <fullName evidence="6">EGF-like domain-containing protein</fullName>
    </recommendedName>
</protein>
<keyword evidence="2" id="KW-0677">Repeat</keyword>
<dbReference type="InterPro" id="IPR000742">
    <property type="entry name" value="EGF"/>
</dbReference>
<dbReference type="PANTHER" id="PTHR24034">
    <property type="entry name" value="EGF-LIKE DOMAIN-CONTAINING PROTEIN"/>
    <property type="match status" value="1"/>
</dbReference>
<feature type="signal peptide" evidence="5">
    <location>
        <begin position="1"/>
        <end position="22"/>
    </location>
</feature>
<dbReference type="OrthoDB" id="5985519at2759"/>
<keyword evidence="8" id="KW-1185">Reference proteome</keyword>
<gene>
    <name evidence="7" type="primary">NCL1_12049</name>
    <name evidence="7" type="ORF">TNIN_456031</name>
</gene>
<dbReference type="PROSITE" id="PS00022">
    <property type="entry name" value="EGF_1"/>
    <property type="match status" value="1"/>
</dbReference>
<evidence type="ECO:0000256" key="3">
    <source>
        <dbReference type="ARBA" id="ARBA00023157"/>
    </source>
</evidence>
<dbReference type="EMBL" id="BMAV01004084">
    <property type="protein sequence ID" value="GFY44130.1"/>
    <property type="molecule type" value="Genomic_DNA"/>
</dbReference>
<keyword evidence="1 4" id="KW-0245">EGF-like domain</keyword>
<dbReference type="SMART" id="SM00181">
    <property type="entry name" value="EGF"/>
    <property type="match status" value="7"/>
</dbReference>
<evidence type="ECO:0000256" key="5">
    <source>
        <dbReference type="SAM" id="SignalP"/>
    </source>
</evidence>
<dbReference type="InterPro" id="IPR001881">
    <property type="entry name" value="EGF-like_Ca-bd_dom"/>
</dbReference>
<dbReference type="SMART" id="SM00179">
    <property type="entry name" value="EGF_CA"/>
    <property type="match status" value="2"/>
</dbReference>
<dbReference type="PROSITE" id="PS50026">
    <property type="entry name" value="EGF_3"/>
    <property type="match status" value="2"/>
</dbReference>
<comment type="caution">
    <text evidence="7">The sequence shown here is derived from an EMBL/GenBank/DDBJ whole genome shotgun (WGS) entry which is preliminary data.</text>
</comment>
<dbReference type="Proteomes" id="UP000886998">
    <property type="component" value="Unassembled WGS sequence"/>
</dbReference>
<dbReference type="FunFam" id="2.10.25.10:FF:000506">
    <property type="entry name" value="Adhesion G protein-coupled receptor E1"/>
    <property type="match status" value="1"/>
</dbReference>
<dbReference type="AlphaFoldDB" id="A0A8X7BU99"/>